<dbReference type="CDD" id="cd18791">
    <property type="entry name" value="SF2_C_RHA"/>
    <property type="match status" value="1"/>
</dbReference>
<dbReference type="InterPro" id="IPR014001">
    <property type="entry name" value="Helicase_ATP-bd"/>
</dbReference>
<gene>
    <name evidence="10" type="ORF">OE88DRAFT_1732599</name>
</gene>
<dbReference type="PANTHER" id="PTHR18934:SF136">
    <property type="entry name" value="ATP-DEPENDENT RNA HELICASE DHX35-RELATED"/>
    <property type="match status" value="1"/>
</dbReference>
<proteinExistence type="inferred from homology"/>
<evidence type="ECO:0000313" key="11">
    <source>
        <dbReference type="Proteomes" id="UP000305948"/>
    </source>
</evidence>
<evidence type="ECO:0000256" key="3">
    <source>
        <dbReference type="ARBA" id="ARBA00022741"/>
    </source>
</evidence>
<dbReference type="EC" id="3.6.4.13" evidence="2"/>
<name>A0A5C3NNY2_9AGAM</name>
<evidence type="ECO:0000256" key="6">
    <source>
        <dbReference type="ARBA" id="ARBA00022840"/>
    </source>
</evidence>
<dbReference type="GO" id="GO:0071013">
    <property type="term" value="C:catalytic step 2 spliceosome"/>
    <property type="evidence" value="ECO:0007669"/>
    <property type="project" value="TreeGrafter"/>
</dbReference>
<evidence type="ECO:0000313" key="10">
    <source>
        <dbReference type="EMBL" id="TFK55351.1"/>
    </source>
</evidence>
<dbReference type="AlphaFoldDB" id="A0A5C3NNY2"/>
<keyword evidence="11" id="KW-1185">Reference proteome</keyword>
<dbReference type="InterPro" id="IPR027417">
    <property type="entry name" value="P-loop_NTPase"/>
</dbReference>
<dbReference type="Pfam" id="PF00271">
    <property type="entry name" value="Helicase_C"/>
    <property type="match status" value="1"/>
</dbReference>
<keyword evidence="6" id="KW-0067">ATP-binding</keyword>
<dbReference type="Proteomes" id="UP000305948">
    <property type="component" value="Unassembled WGS sequence"/>
</dbReference>
<dbReference type="InterPro" id="IPR001650">
    <property type="entry name" value="Helicase_C-like"/>
</dbReference>
<dbReference type="GO" id="GO:0003723">
    <property type="term" value="F:RNA binding"/>
    <property type="evidence" value="ECO:0007669"/>
    <property type="project" value="TreeGrafter"/>
</dbReference>
<evidence type="ECO:0000256" key="1">
    <source>
        <dbReference type="ARBA" id="ARBA00008792"/>
    </source>
</evidence>
<dbReference type="PANTHER" id="PTHR18934">
    <property type="entry name" value="ATP-DEPENDENT RNA HELICASE"/>
    <property type="match status" value="1"/>
</dbReference>
<dbReference type="GO" id="GO:0003724">
    <property type="term" value="F:RNA helicase activity"/>
    <property type="evidence" value="ECO:0007669"/>
    <property type="project" value="UniProtKB-EC"/>
</dbReference>
<dbReference type="SUPFAM" id="SSF52540">
    <property type="entry name" value="P-loop containing nucleoside triphosphate hydrolases"/>
    <property type="match status" value="1"/>
</dbReference>
<dbReference type="PROSITE" id="PS51192">
    <property type="entry name" value="HELICASE_ATP_BIND_1"/>
    <property type="match status" value="1"/>
</dbReference>
<keyword evidence="5" id="KW-0347">Helicase</keyword>
<protein>
    <recommendedName>
        <fullName evidence="2">RNA helicase</fullName>
        <ecNumber evidence="2">3.6.4.13</ecNumber>
    </recommendedName>
</protein>
<evidence type="ECO:0000256" key="2">
    <source>
        <dbReference type="ARBA" id="ARBA00012552"/>
    </source>
</evidence>
<dbReference type="InterPro" id="IPR011709">
    <property type="entry name" value="DEAD-box_helicase_OB_fold"/>
</dbReference>
<dbReference type="OrthoDB" id="10253254at2759"/>
<keyword evidence="4 10" id="KW-0378">Hydrolase</keyword>
<dbReference type="PROSITE" id="PS51194">
    <property type="entry name" value="HELICASE_CTER"/>
    <property type="match status" value="1"/>
</dbReference>
<dbReference type="EMBL" id="ML213505">
    <property type="protein sequence ID" value="TFK55351.1"/>
    <property type="molecule type" value="Genomic_DNA"/>
</dbReference>
<dbReference type="FunFam" id="3.40.50.300:FF:000145">
    <property type="entry name" value="probable ATP-dependent RNA helicase DHX40"/>
    <property type="match status" value="1"/>
</dbReference>
<feature type="domain" description="Helicase ATP-binding" evidence="8">
    <location>
        <begin position="57"/>
        <end position="217"/>
    </location>
</feature>
<dbReference type="SMART" id="SM00487">
    <property type="entry name" value="DEXDc"/>
    <property type="match status" value="1"/>
</dbReference>
<evidence type="ECO:0000256" key="7">
    <source>
        <dbReference type="ARBA" id="ARBA00047984"/>
    </source>
</evidence>
<feature type="domain" description="Helicase C-terminal" evidence="9">
    <location>
        <begin position="237"/>
        <end position="420"/>
    </location>
</feature>
<keyword evidence="3" id="KW-0547">Nucleotide-binding</keyword>
<sequence length="673" mass="75070">MPPLTFWKPGTVGPGSNLDRASEAEENIVSYTPSSSLISIQAQRERLPIFKHREKLLHCVEKYGVVIVVGQTGCGKTTQLPQYLYEAGWAQDGNVIACTQPRRVAATSVAMRVANEVGSMLGDEVGYTIRFEDVSNKERTRIRYLTDGMLFREALSRPSDIKIDEVHERSVYTDLLLGILKKIRRKRPSLRLVVSSATLDASSLLEYFQAGNGPDEAIILSLEGRMYPVEVAYLHEPTPDYVKKAAEVAWDINSRQGPGDILIFLTGREEIDRCLEELAEYLPTHKGNSPQLMLLALHAGLTTEEQMRVFQPAERGYRKVIVATNIAEASVTIEGIKFVVDCGFVKLRTYNPTTTLSSLAILPTSHASAVQRTGRAGRTSPGICYRLYPHSAVRTMPRSTAPEVTRTDLTTPILQLKSLGIDDLMKFEWVSAPPAESVLRALEGLVNAGMVDQDGALTVVGQKVAECPVEVNIARMLFSSKDFRCGEEILTIAAMTAVQNVFVIPDGAAGALAELERRKFTAEEGDHLTLLNAYNAFIRYGKSSSWCKSHALSFRAMSRAVSIRSQLKKYMQRFGLPLQSCEGDAKRLRQCLVSGYWRNGARWVADGTYRSVRGNIPLHVHPDSVLFTRKPKSGWVVFHEMEETKKINIRILTEIDPDWLLDHGHRFQEKDRS</sequence>
<dbReference type="GO" id="GO:0005524">
    <property type="term" value="F:ATP binding"/>
    <property type="evidence" value="ECO:0007669"/>
    <property type="project" value="UniProtKB-KW"/>
</dbReference>
<dbReference type="Pfam" id="PF21010">
    <property type="entry name" value="HA2_C"/>
    <property type="match status" value="1"/>
</dbReference>
<dbReference type="GO" id="GO:0016787">
    <property type="term" value="F:hydrolase activity"/>
    <property type="evidence" value="ECO:0007669"/>
    <property type="project" value="UniProtKB-KW"/>
</dbReference>
<dbReference type="SMART" id="SM00847">
    <property type="entry name" value="HA2"/>
    <property type="match status" value="1"/>
</dbReference>
<dbReference type="Gene3D" id="1.20.120.1080">
    <property type="match status" value="1"/>
</dbReference>
<evidence type="ECO:0000259" key="8">
    <source>
        <dbReference type="PROSITE" id="PS51192"/>
    </source>
</evidence>
<dbReference type="STRING" id="5364.A0A5C3NNY2"/>
<dbReference type="FunFam" id="3.40.50.300:FF:000578">
    <property type="entry name" value="probable ATP-dependent RNA helicase DHX35"/>
    <property type="match status" value="1"/>
</dbReference>
<evidence type="ECO:0000256" key="4">
    <source>
        <dbReference type="ARBA" id="ARBA00022801"/>
    </source>
</evidence>
<dbReference type="InterPro" id="IPR007502">
    <property type="entry name" value="Helicase-assoc_dom"/>
</dbReference>
<dbReference type="Pfam" id="PF07717">
    <property type="entry name" value="OB_NTP_bind"/>
    <property type="match status" value="1"/>
</dbReference>
<evidence type="ECO:0000259" key="9">
    <source>
        <dbReference type="PROSITE" id="PS51194"/>
    </source>
</evidence>
<dbReference type="SMART" id="SM00490">
    <property type="entry name" value="HELICc"/>
    <property type="match status" value="1"/>
</dbReference>
<dbReference type="Gene3D" id="3.40.50.300">
    <property type="entry name" value="P-loop containing nucleotide triphosphate hydrolases"/>
    <property type="match status" value="2"/>
</dbReference>
<comment type="catalytic activity">
    <reaction evidence="7">
        <text>ATP + H2O = ADP + phosphate + H(+)</text>
        <dbReference type="Rhea" id="RHEA:13065"/>
        <dbReference type="ChEBI" id="CHEBI:15377"/>
        <dbReference type="ChEBI" id="CHEBI:15378"/>
        <dbReference type="ChEBI" id="CHEBI:30616"/>
        <dbReference type="ChEBI" id="CHEBI:43474"/>
        <dbReference type="ChEBI" id="CHEBI:456216"/>
        <dbReference type="EC" id="3.6.4.13"/>
    </reaction>
</comment>
<accession>A0A5C3NNY2</accession>
<evidence type="ECO:0000256" key="5">
    <source>
        <dbReference type="ARBA" id="ARBA00022806"/>
    </source>
</evidence>
<organism evidence="10 11">
    <name type="scientific">Heliocybe sulcata</name>
    <dbReference type="NCBI Taxonomy" id="5364"/>
    <lineage>
        <taxon>Eukaryota</taxon>
        <taxon>Fungi</taxon>
        <taxon>Dikarya</taxon>
        <taxon>Basidiomycota</taxon>
        <taxon>Agaricomycotina</taxon>
        <taxon>Agaricomycetes</taxon>
        <taxon>Gloeophyllales</taxon>
        <taxon>Gloeophyllaceae</taxon>
        <taxon>Heliocybe</taxon>
    </lineage>
</organism>
<comment type="similarity">
    <text evidence="1">Belongs to the DEAD box helicase family. DEAH subfamily.</text>
</comment>
<reference evidence="10 11" key="1">
    <citation type="journal article" date="2019" name="Nat. Ecol. Evol.">
        <title>Megaphylogeny resolves global patterns of mushroom evolution.</title>
        <authorList>
            <person name="Varga T."/>
            <person name="Krizsan K."/>
            <person name="Foldi C."/>
            <person name="Dima B."/>
            <person name="Sanchez-Garcia M."/>
            <person name="Sanchez-Ramirez S."/>
            <person name="Szollosi G.J."/>
            <person name="Szarkandi J.G."/>
            <person name="Papp V."/>
            <person name="Albert L."/>
            <person name="Andreopoulos W."/>
            <person name="Angelini C."/>
            <person name="Antonin V."/>
            <person name="Barry K.W."/>
            <person name="Bougher N.L."/>
            <person name="Buchanan P."/>
            <person name="Buyck B."/>
            <person name="Bense V."/>
            <person name="Catcheside P."/>
            <person name="Chovatia M."/>
            <person name="Cooper J."/>
            <person name="Damon W."/>
            <person name="Desjardin D."/>
            <person name="Finy P."/>
            <person name="Geml J."/>
            <person name="Haridas S."/>
            <person name="Hughes K."/>
            <person name="Justo A."/>
            <person name="Karasinski D."/>
            <person name="Kautmanova I."/>
            <person name="Kiss B."/>
            <person name="Kocsube S."/>
            <person name="Kotiranta H."/>
            <person name="LaButti K.M."/>
            <person name="Lechner B.E."/>
            <person name="Liimatainen K."/>
            <person name="Lipzen A."/>
            <person name="Lukacs Z."/>
            <person name="Mihaltcheva S."/>
            <person name="Morgado L.N."/>
            <person name="Niskanen T."/>
            <person name="Noordeloos M.E."/>
            <person name="Ohm R.A."/>
            <person name="Ortiz-Santana B."/>
            <person name="Ovrebo C."/>
            <person name="Racz N."/>
            <person name="Riley R."/>
            <person name="Savchenko A."/>
            <person name="Shiryaev A."/>
            <person name="Soop K."/>
            <person name="Spirin V."/>
            <person name="Szebenyi C."/>
            <person name="Tomsovsky M."/>
            <person name="Tulloss R.E."/>
            <person name="Uehling J."/>
            <person name="Grigoriev I.V."/>
            <person name="Vagvolgyi C."/>
            <person name="Papp T."/>
            <person name="Martin F.M."/>
            <person name="Miettinen O."/>
            <person name="Hibbett D.S."/>
            <person name="Nagy L.G."/>
        </authorList>
    </citation>
    <scope>NUCLEOTIDE SEQUENCE [LARGE SCALE GENOMIC DNA]</scope>
    <source>
        <strain evidence="10 11">OMC1185</strain>
    </source>
</reference>